<proteinExistence type="predicted"/>
<sequence>MAALFHDCGYPYQYHHEHHSKLRQVYHQPLGGPADVRWGPLERGLRSMAGPLGAQDLANRASARHQFVGAAELCALELAYERGAGSSERPMFRRRRRELYSLAIRAIKAHHVAKDPPGDPVAFSQNPLGFLLILSDELHELERPRGTPSTHSSTRLRTARTEICYEPGEVVRAWVRWPDRKGARLTLGYQSRRKANKIQ</sequence>
<accession>X0TN72</accession>
<comment type="caution">
    <text evidence="1">The sequence shown here is derived from an EMBL/GenBank/DDBJ whole genome shotgun (WGS) entry which is preliminary data.</text>
</comment>
<dbReference type="AlphaFoldDB" id="X0TN72"/>
<protein>
    <recommendedName>
        <fullName evidence="2">HD domain-containing protein</fullName>
    </recommendedName>
</protein>
<organism evidence="1">
    <name type="scientific">marine sediment metagenome</name>
    <dbReference type="NCBI Taxonomy" id="412755"/>
    <lineage>
        <taxon>unclassified sequences</taxon>
        <taxon>metagenomes</taxon>
        <taxon>ecological metagenomes</taxon>
    </lineage>
</organism>
<gene>
    <name evidence="1" type="ORF">S01H1_30031</name>
</gene>
<name>X0TN72_9ZZZZ</name>
<evidence type="ECO:0000313" key="1">
    <source>
        <dbReference type="EMBL" id="GAF94694.1"/>
    </source>
</evidence>
<dbReference type="EMBL" id="BARS01018456">
    <property type="protein sequence ID" value="GAF94694.1"/>
    <property type="molecule type" value="Genomic_DNA"/>
</dbReference>
<feature type="non-terminal residue" evidence="1">
    <location>
        <position position="199"/>
    </location>
</feature>
<evidence type="ECO:0008006" key="2">
    <source>
        <dbReference type="Google" id="ProtNLM"/>
    </source>
</evidence>
<reference evidence="1" key="1">
    <citation type="journal article" date="2014" name="Front. Microbiol.">
        <title>High frequency of phylogenetically diverse reductive dehalogenase-homologous genes in deep subseafloor sedimentary metagenomes.</title>
        <authorList>
            <person name="Kawai M."/>
            <person name="Futagami T."/>
            <person name="Toyoda A."/>
            <person name="Takaki Y."/>
            <person name="Nishi S."/>
            <person name="Hori S."/>
            <person name="Arai W."/>
            <person name="Tsubouchi T."/>
            <person name="Morono Y."/>
            <person name="Uchiyama I."/>
            <person name="Ito T."/>
            <person name="Fujiyama A."/>
            <person name="Inagaki F."/>
            <person name="Takami H."/>
        </authorList>
    </citation>
    <scope>NUCLEOTIDE SEQUENCE</scope>
    <source>
        <strain evidence="1">Expedition CK06-06</strain>
    </source>
</reference>